<protein>
    <submittedName>
        <fullName evidence="1">Uncharacterized protein</fullName>
    </submittedName>
</protein>
<accession>A0ABU8IZL9</accession>
<comment type="caution">
    <text evidence="1">The sequence shown here is derived from an EMBL/GenBank/DDBJ whole genome shotgun (WGS) entry which is preliminary data.</text>
</comment>
<organism evidence="1 2">
    <name type="scientific">Paraburkholderia bengalensis</name>
    <dbReference type="NCBI Taxonomy" id="2747562"/>
    <lineage>
        <taxon>Bacteria</taxon>
        <taxon>Pseudomonadati</taxon>
        <taxon>Pseudomonadota</taxon>
        <taxon>Betaproteobacteria</taxon>
        <taxon>Burkholderiales</taxon>
        <taxon>Burkholderiaceae</taxon>
        <taxon>Paraburkholderia</taxon>
    </lineage>
</organism>
<evidence type="ECO:0000313" key="2">
    <source>
        <dbReference type="Proteomes" id="UP001386437"/>
    </source>
</evidence>
<dbReference type="RefSeq" id="WP_336600903.1">
    <property type="nucleotide sequence ID" value="NZ_JACFYJ010000064.1"/>
</dbReference>
<evidence type="ECO:0000313" key="1">
    <source>
        <dbReference type="EMBL" id="MEI6001082.1"/>
    </source>
</evidence>
<name>A0ABU8IZL9_9BURK</name>
<proteinExistence type="predicted"/>
<keyword evidence="2" id="KW-1185">Reference proteome</keyword>
<sequence>MKSTKTDSNPVTLAALKQPNALISISRSSFSAHAIKREAHVACTMGIESSIGHVAFSATEAGYRISQLNRWRKEFRSPNRGEAAKFLSRLESTLALINLNAIEDRRVLVGGYTPGEGIRYSESSRLIVSLDDPIYSSKYRTMHRFTKLLEGELASSKELVVAKMKSSFTPYIWMAHAIMAVRDADKSFFENYVHVSDDWLALVVERSFISKPIENYMISRIR</sequence>
<dbReference type="Proteomes" id="UP001386437">
    <property type="component" value="Unassembled WGS sequence"/>
</dbReference>
<reference evidence="1 2" key="1">
    <citation type="journal article" date="2022" name="Arch. Microbiol.">
        <title>Paraburkholderia bengalensis sp. nov. isolated from roots of Oryza sativa, IR64.</title>
        <authorList>
            <person name="Nag P."/>
            <person name="Mondal N."/>
            <person name="Sarkar J."/>
            <person name="Das S."/>
        </authorList>
    </citation>
    <scope>NUCLEOTIDE SEQUENCE [LARGE SCALE GENOMIC DNA]</scope>
    <source>
        <strain evidence="1 2">IR64_4_BI</strain>
    </source>
</reference>
<gene>
    <name evidence="1" type="ORF">H3V53_29020</name>
</gene>
<dbReference type="EMBL" id="JACFYJ010000064">
    <property type="protein sequence ID" value="MEI6001082.1"/>
    <property type="molecule type" value="Genomic_DNA"/>
</dbReference>